<dbReference type="PANTHER" id="PTHR45896">
    <property type="entry name" value="N-ALPHA-ACETYLTRANSFERASE 30"/>
    <property type="match status" value="1"/>
</dbReference>
<proteinExistence type="inferred from homology"/>
<dbReference type="Gene3D" id="3.40.630.30">
    <property type="match status" value="1"/>
</dbReference>
<dbReference type="PROSITE" id="PS51186">
    <property type="entry name" value="GNAT"/>
    <property type="match status" value="1"/>
</dbReference>
<dbReference type="Pfam" id="PF00583">
    <property type="entry name" value="Acetyltransf_1"/>
    <property type="match status" value="1"/>
</dbReference>
<dbReference type="InterPro" id="IPR000182">
    <property type="entry name" value="GNAT_dom"/>
</dbReference>
<evidence type="ECO:0000313" key="5">
    <source>
        <dbReference type="EMBL" id="MCX2838215.1"/>
    </source>
</evidence>
<comment type="caution">
    <text evidence="5">The sequence shown here is derived from an EMBL/GenBank/DDBJ whole genome shotgun (WGS) entry which is preliminary data.</text>
</comment>
<feature type="domain" description="N-acetyltransferase" evidence="4">
    <location>
        <begin position="1"/>
        <end position="155"/>
    </location>
</feature>
<dbReference type="AlphaFoldDB" id="A0A9X3CZI7"/>
<dbReference type="CDD" id="cd04301">
    <property type="entry name" value="NAT_SF"/>
    <property type="match status" value="1"/>
</dbReference>
<dbReference type="GO" id="GO:0031417">
    <property type="term" value="C:NatC complex"/>
    <property type="evidence" value="ECO:0007669"/>
    <property type="project" value="TreeGrafter"/>
</dbReference>
<gene>
    <name evidence="5" type="ORF">OQ279_08605</name>
</gene>
<evidence type="ECO:0000256" key="3">
    <source>
        <dbReference type="ARBA" id="ARBA00024025"/>
    </source>
</evidence>
<dbReference type="Proteomes" id="UP001148482">
    <property type="component" value="Unassembled WGS sequence"/>
</dbReference>
<evidence type="ECO:0000313" key="6">
    <source>
        <dbReference type="Proteomes" id="UP001148482"/>
    </source>
</evidence>
<sequence>MKIKNLAGVPFENVLSCFLSAFEGYFIKLPEDPNYWWERFTIARVNWELSFGMFDEDELVGYIINCVDQHRESLTAYNTGTGVLANYRGRAIVDQLYEHAIPVLKVHGVEKCLLEVICENERALKVYNRIGFEITRQLRSFTGSLPETSSEITLQKCHFSQVIQSGLYEEALYSWDHTAKAVALMQNRVQTWCLGDPDSPEAYLVIDNGGNIIQLFSKRDNYPELLTAAGWLAKEVKLKNVSAARESLINTLQKWHFSNPVNQYEMEMEISSF</sequence>
<dbReference type="RefSeq" id="WP_266069484.1">
    <property type="nucleotide sequence ID" value="NZ_JAPJDA010000012.1"/>
</dbReference>
<name>A0A9X3CZI7_9FLAO</name>
<reference evidence="5" key="1">
    <citation type="submission" date="2022-11" db="EMBL/GenBank/DDBJ databases">
        <title>Salinimicrobium profundisediminis sp. nov., isolated from deep-sea sediment of the Mariana Trench.</title>
        <authorList>
            <person name="Fu H."/>
        </authorList>
    </citation>
    <scope>NUCLEOTIDE SEQUENCE</scope>
    <source>
        <strain evidence="5">MT39</strain>
    </source>
</reference>
<dbReference type="InterPro" id="IPR016181">
    <property type="entry name" value="Acyl_CoA_acyltransferase"/>
</dbReference>
<comment type="similarity">
    <text evidence="3">Belongs to the acetyltransferase family. MAK3 subfamily.</text>
</comment>
<protein>
    <submittedName>
        <fullName evidence="5">GNAT family N-acetyltransferase</fullName>
    </submittedName>
</protein>
<dbReference type="PANTHER" id="PTHR45896:SF1">
    <property type="entry name" value="N-ALPHA-ACETYLTRANSFERASE 30"/>
    <property type="match status" value="1"/>
</dbReference>
<accession>A0A9X3CZI7</accession>
<keyword evidence="2" id="KW-0012">Acyltransferase</keyword>
<keyword evidence="6" id="KW-1185">Reference proteome</keyword>
<dbReference type="InterPro" id="IPR044542">
    <property type="entry name" value="NAA30-like"/>
</dbReference>
<dbReference type="EMBL" id="JAPJDA010000012">
    <property type="protein sequence ID" value="MCX2838215.1"/>
    <property type="molecule type" value="Genomic_DNA"/>
</dbReference>
<dbReference type="SUPFAM" id="SSF55729">
    <property type="entry name" value="Acyl-CoA N-acyltransferases (Nat)"/>
    <property type="match status" value="1"/>
</dbReference>
<evidence type="ECO:0000259" key="4">
    <source>
        <dbReference type="PROSITE" id="PS51186"/>
    </source>
</evidence>
<evidence type="ECO:0000256" key="1">
    <source>
        <dbReference type="ARBA" id="ARBA00022679"/>
    </source>
</evidence>
<evidence type="ECO:0000256" key="2">
    <source>
        <dbReference type="ARBA" id="ARBA00023315"/>
    </source>
</evidence>
<keyword evidence="1" id="KW-0808">Transferase</keyword>
<organism evidence="5 6">
    <name type="scientific">Salinimicrobium profundisediminis</name>
    <dbReference type="NCBI Taxonomy" id="2994553"/>
    <lineage>
        <taxon>Bacteria</taxon>
        <taxon>Pseudomonadati</taxon>
        <taxon>Bacteroidota</taxon>
        <taxon>Flavobacteriia</taxon>
        <taxon>Flavobacteriales</taxon>
        <taxon>Flavobacteriaceae</taxon>
        <taxon>Salinimicrobium</taxon>
    </lineage>
</organism>
<dbReference type="GO" id="GO:0004596">
    <property type="term" value="F:protein-N-terminal amino-acid acetyltransferase activity"/>
    <property type="evidence" value="ECO:0007669"/>
    <property type="project" value="InterPro"/>
</dbReference>